<feature type="chain" id="PRO_5041987548" description="EGF-like domain-containing protein" evidence="2">
    <location>
        <begin position="20"/>
        <end position="112"/>
    </location>
</feature>
<gene>
    <name evidence="4" type="ORF">NP493_918g00024</name>
</gene>
<accession>A0AAD9KKC4</accession>
<dbReference type="SUPFAM" id="SSF57196">
    <property type="entry name" value="EGF/Laminin"/>
    <property type="match status" value="1"/>
</dbReference>
<evidence type="ECO:0000313" key="5">
    <source>
        <dbReference type="Proteomes" id="UP001209878"/>
    </source>
</evidence>
<feature type="disulfide bond" evidence="1">
    <location>
        <begin position="96"/>
        <end position="105"/>
    </location>
</feature>
<dbReference type="PROSITE" id="PS01186">
    <property type="entry name" value="EGF_2"/>
    <property type="match status" value="1"/>
</dbReference>
<keyword evidence="2" id="KW-0732">Signal</keyword>
<dbReference type="Proteomes" id="UP001209878">
    <property type="component" value="Unassembled WGS sequence"/>
</dbReference>
<keyword evidence="1" id="KW-0245">EGF-like domain</keyword>
<name>A0AAD9KKC4_RIDPI</name>
<evidence type="ECO:0000256" key="1">
    <source>
        <dbReference type="PROSITE-ProRule" id="PRU00076"/>
    </source>
</evidence>
<evidence type="ECO:0000259" key="3">
    <source>
        <dbReference type="PROSITE" id="PS50026"/>
    </source>
</evidence>
<feature type="domain" description="EGF-like" evidence="3">
    <location>
        <begin position="71"/>
        <end position="106"/>
    </location>
</feature>
<evidence type="ECO:0000313" key="4">
    <source>
        <dbReference type="EMBL" id="KAK2172917.1"/>
    </source>
</evidence>
<dbReference type="InterPro" id="IPR000742">
    <property type="entry name" value="EGF"/>
</dbReference>
<evidence type="ECO:0000256" key="2">
    <source>
        <dbReference type="SAM" id="SignalP"/>
    </source>
</evidence>
<protein>
    <recommendedName>
        <fullName evidence="3">EGF-like domain-containing protein</fullName>
    </recommendedName>
</protein>
<keyword evidence="5" id="KW-1185">Reference proteome</keyword>
<dbReference type="AlphaFoldDB" id="A0AAD9KKC4"/>
<dbReference type="PROSITE" id="PS00022">
    <property type="entry name" value="EGF_1"/>
    <property type="match status" value="1"/>
</dbReference>
<dbReference type="Gene3D" id="2.10.25.10">
    <property type="entry name" value="Laminin"/>
    <property type="match status" value="1"/>
</dbReference>
<feature type="signal peptide" evidence="2">
    <location>
        <begin position="1"/>
        <end position="19"/>
    </location>
</feature>
<sequence length="112" mass="12470">MKCVLCVAVLVCIAVLCLGKPRPKLSRAQLRQKYAQFLKYRQQIKTKSVESAAGSLSPYKKGKLSQLMIFRRGQCHSGVCFNGGMCMGGYSQMCSCQTGFQGPRCQYDHGYE</sequence>
<reference evidence="4" key="1">
    <citation type="journal article" date="2023" name="Mol. Biol. Evol.">
        <title>Third-Generation Sequencing Reveals the Adaptive Role of the Epigenome in Three Deep-Sea Polychaetes.</title>
        <authorList>
            <person name="Perez M."/>
            <person name="Aroh O."/>
            <person name="Sun Y."/>
            <person name="Lan Y."/>
            <person name="Juniper S.K."/>
            <person name="Young C.R."/>
            <person name="Angers B."/>
            <person name="Qian P.Y."/>
        </authorList>
    </citation>
    <scope>NUCLEOTIDE SEQUENCE</scope>
    <source>
        <strain evidence="4">R07B-5</strain>
    </source>
</reference>
<organism evidence="4 5">
    <name type="scientific">Ridgeia piscesae</name>
    <name type="common">Tubeworm</name>
    <dbReference type="NCBI Taxonomy" id="27915"/>
    <lineage>
        <taxon>Eukaryota</taxon>
        <taxon>Metazoa</taxon>
        <taxon>Spiralia</taxon>
        <taxon>Lophotrochozoa</taxon>
        <taxon>Annelida</taxon>
        <taxon>Polychaeta</taxon>
        <taxon>Sedentaria</taxon>
        <taxon>Canalipalpata</taxon>
        <taxon>Sabellida</taxon>
        <taxon>Siboglinidae</taxon>
        <taxon>Ridgeia</taxon>
    </lineage>
</organism>
<keyword evidence="1" id="KW-1015">Disulfide bond</keyword>
<comment type="caution">
    <text evidence="1">Lacks conserved residue(s) required for the propagation of feature annotation.</text>
</comment>
<comment type="caution">
    <text evidence="4">The sequence shown here is derived from an EMBL/GenBank/DDBJ whole genome shotgun (WGS) entry which is preliminary data.</text>
</comment>
<proteinExistence type="predicted"/>
<dbReference type="PROSITE" id="PS50026">
    <property type="entry name" value="EGF_3"/>
    <property type="match status" value="1"/>
</dbReference>
<dbReference type="EMBL" id="JAODUO010000918">
    <property type="protein sequence ID" value="KAK2172917.1"/>
    <property type="molecule type" value="Genomic_DNA"/>
</dbReference>